<evidence type="ECO:0000313" key="4">
    <source>
        <dbReference type="EMBL" id="HIU94043.1"/>
    </source>
</evidence>
<dbReference type="PANTHER" id="PTHR43877:SF2">
    <property type="entry name" value="AMINOALKYLPHOSPHONATE N-ACETYLTRANSFERASE-RELATED"/>
    <property type="match status" value="1"/>
</dbReference>
<dbReference type="Gene3D" id="3.40.630.30">
    <property type="match status" value="1"/>
</dbReference>
<keyword evidence="1" id="KW-0808">Transferase</keyword>
<keyword evidence="2" id="KW-0012">Acyltransferase</keyword>
<reference evidence="4" key="1">
    <citation type="submission" date="2020-10" db="EMBL/GenBank/DDBJ databases">
        <authorList>
            <person name="Gilroy R."/>
        </authorList>
    </citation>
    <scope>NUCLEOTIDE SEQUENCE</scope>
    <source>
        <strain evidence="4">ChiGjej2B2-16831</strain>
    </source>
</reference>
<dbReference type="SUPFAM" id="SSF55729">
    <property type="entry name" value="Acyl-CoA N-acyltransferases (Nat)"/>
    <property type="match status" value="1"/>
</dbReference>
<accession>A0A9D1SSE3</accession>
<reference evidence="4" key="2">
    <citation type="journal article" date="2021" name="PeerJ">
        <title>Extensive microbial diversity within the chicken gut microbiome revealed by metagenomics and culture.</title>
        <authorList>
            <person name="Gilroy R."/>
            <person name="Ravi A."/>
            <person name="Getino M."/>
            <person name="Pursley I."/>
            <person name="Horton D.L."/>
            <person name="Alikhan N.F."/>
            <person name="Baker D."/>
            <person name="Gharbi K."/>
            <person name="Hall N."/>
            <person name="Watson M."/>
            <person name="Adriaenssens E.M."/>
            <person name="Foster-Nyarko E."/>
            <person name="Jarju S."/>
            <person name="Secka A."/>
            <person name="Antonio M."/>
            <person name="Oren A."/>
            <person name="Chaudhuri R.R."/>
            <person name="La Ragione R."/>
            <person name="Hildebrand F."/>
            <person name="Pallen M.J."/>
        </authorList>
    </citation>
    <scope>NUCLEOTIDE SEQUENCE</scope>
    <source>
        <strain evidence="4">ChiGjej2B2-16831</strain>
    </source>
</reference>
<evidence type="ECO:0000259" key="3">
    <source>
        <dbReference type="PROSITE" id="PS51186"/>
    </source>
</evidence>
<dbReference type="InterPro" id="IPR050832">
    <property type="entry name" value="Bact_Acetyltransf"/>
</dbReference>
<evidence type="ECO:0000256" key="1">
    <source>
        <dbReference type="ARBA" id="ARBA00022679"/>
    </source>
</evidence>
<dbReference type="InterPro" id="IPR016181">
    <property type="entry name" value="Acyl_CoA_acyltransferase"/>
</dbReference>
<dbReference type="PROSITE" id="PS51186">
    <property type="entry name" value="GNAT"/>
    <property type="match status" value="1"/>
</dbReference>
<dbReference type="Proteomes" id="UP000824128">
    <property type="component" value="Unassembled WGS sequence"/>
</dbReference>
<dbReference type="PANTHER" id="PTHR43877">
    <property type="entry name" value="AMINOALKYLPHOSPHONATE N-ACETYLTRANSFERASE-RELATED-RELATED"/>
    <property type="match status" value="1"/>
</dbReference>
<organism evidence="4 5">
    <name type="scientific">Candidatus Aphodomorpha intestinavium</name>
    <dbReference type="NCBI Taxonomy" id="2840672"/>
    <lineage>
        <taxon>Bacteria</taxon>
        <taxon>Bacillati</taxon>
        <taxon>Bacillota</taxon>
        <taxon>Clostridia</taxon>
        <taxon>Eubacteriales</taxon>
        <taxon>Candidatus Aphodomorpha</taxon>
    </lineage>
</organism>
<protein>
    <submittedName>
        <fullName evidence="4">GNAT family N-acetyltransferase</fullName>
    </submittedName>
</protein>
<dbReference type="CDD" id="cd04301">
    <property type="entry name" value="NAT_SF"/>
    <property type="match status" value="1"/>
</dbReference>
<evidence type="ECO:0000256" key="2">
    <source>
        <dbReference type="ARBA" id="ARBA00023315"/>
    </source>
</evidence>
<dbReference type="Pfam" id="PF00583">
    <property type="entry name" value="Acetyltransf_1"/>
    <property type="match status" value="1"/>
</dbReference>
<proteinExistence type="predicted"/>
<dbReference type="AlphaFoldDB" id="A0A9D1SSE3"/>
<dbReference type="InterPro" id="IPR000182">
    <property type="entry name" value="GNAT_dom"/>
</dbReference>
<dbReference type="EMBL" id="DVNZ01000086">
    <property type="protein sequence ID" value="HIU94043.1"/>
    <property type="molecule type" value="Genomic_DNA"/>
</dbReference>
<dbReference type="GO" id="GO:0016747">
    <property type="term" value="F:acyltransferase activity, transferring groups other than amino-acyl groups"/>
    <property type="evidence" value="ECO:0007669"/>
    <property type="project" value="InterPro"/>
</dbReference>
<gene>
    <name evidence="4" type="ORF">IAD24_02675</name>
</gene>
<name>A0A9D1SSE3_9FIRM</name>
<evidence type="ECO:0000313" key="5">
    <source>
        <dbReference type="Proteomes" id="UP000824128"/>
    </source>
</evidence>
<feature type="domain" description="N-acetyltransferase" evidence="3">
    <location>
        <begin position="4"/>
        <end position="151"/>
    </location>
</feature>
<sequence>MIRFVLTDGSDPDFAALCAELDAHLNELAGGEENRAAYIPLNRTDDVRTVVLAYDGEQPAGGGGLRRLDAGCAEVKRLFVRPACRGRGIAAQVMALLERAARAQGCRRLVLETGETLAAAMALYRKLGYRVIPNCGPYRGMDDSICMQKDL</sequence>
<comment type="caution">
    <text evidence="4">The sequence shown here is derived from an EMBL/GenBank/DDBJ whole genome shotgun (WGS) entry which is preliminary data.</text>
</comment>